<gene>
    <name evidence="3" type="ORF">CEK00_09690</name>
    <name evidence="4" type="ORF">CEK00_09745</name>
    <name evidence="2" type="ORF">CEK00_22010</name>
</gene>
<evidence type="ECO:0008006" key="6">
    <source>
        <dbReference type="Google" id="ProtNLM"/>
    </source>
</evidence>
<dbReference type="AlphaFoldDB" id="A0A270NJD8"/>
<dbReference type="Proteomes" id="UP000216433">
    <property type="component" value="Unassembled WGS sequence"/>
</dbReference>
<protein>
    <recommendedName>
        <fullName evidence="6">NAD(+)--protein-arginine ADP-ribosyltransferase</fullName>
    </recommendedName>
</protein>
<dbReference type="EMBL" id="NJGC01000009">
    <property type="protein sequence ID" value="PAM71851.1"/>
    <property type="molecule type" value="Genomic_DNA"/>
</dbReference>
<organism evidence="4 5">
    <name type="scientific">Stenotrophomonas maltophilia</name>
    <name type="common">Pseudomonas maltophilia</name>
    <name type="synonym">Xanthomonas maltophilia</name>
    <dbReference type="NCBI Taxonomy" id="40324"/>
    <lineage>
        <taxon>Bacteria</taxon>
        <taxon>Pseudomonadati</taxon>
        <taxon>Pseudomonadota</taxon>
        <taxon>Gammaproteobacteria</taxon>
        <taxon>Lysobacterales</taxon>
        <taxon>Lysobacteraceae</taxon>
        <taxon>Stenotrophomonas</taxon>
        <taxon>Stenotrophomonas maltophilia group</taxon>
    </lineage>
</organism>
<evidence type="ECO:0000256" key="1">
    <source>
        <dbReference type="SAM" id="Coils"/>
    </source>
</evidence>
<accession>A0A270NJD8</accession>
<keyword evidence="1" id="KW-0175">Coiled coil</keyword>
<evidence type="ECO:0000313" key="4">
    <source>
        <dbReference type="EMBL" id="PAM71860.1"/>
    </source>
</evidence>
<evidence type="ECO:0000313" key="3">
    <source>
        <dbReference type="EMBL" id="PAM71851.1"/>
    </source>
</evidence>
<proteinExistence type="predicted"/>
<evidence type="ECO:0000313" key="2">
    <source>
        <dbReference type="EMBL" id="PAM64694.1"/>
    </source>
</evidence>
<dbReference type="EMBL" id="NJGC01000149">
    <property type="protein sequence ID" value="PAM64694.1"/>
    <property type="molecule type" value="Genomic_DNA"/>
</dbReference>
<sequence>MPPQVLKNVNIQGTNQLGSSTLSAHIRTAAESLQAFQGVRKADRNSLAAVMKGANNIVSDLSLKLKDARSCSRSQHLALKEMFKSAQNIRSVGDDTTLRLKGGQIKPQASGSMLKNLLGIGKAGRNAQVTALAERSGGATTRTQLREAYRQAKAEDVAVTDVTFAKNDRPLQQAIRDLLTFTHLPDRRDKMEAAIRAQVTEEYQDIRAALLRSVGSNGSQSGLTSSFEAFCRLVKEDHSDVMQSQTDNLRGRLSSLEYEAKRLQHEAAVTQRRAAVAELLDGYRKPPLREVKRMTAELKVLKGGQAFDIVWSTNKGCRALTEMSRGARSSLSGDTIISEIKKRHGDDAFNGGAKAVGQDVKYYASALTPSDVDHIASINHGLSLVRYLEGAPSHTTYRQAMHSSGIIGLLKSMAGTGEVIRPEQFMATADRREDTLKYPVSSYGGLDKVQFKISGFSGMWVNSPYNYAGEGPEYIYTNSSAFRVVSFTMGNGAYQVELEEVPASKEALSSARVLGL</sequence>
<evidence type="ECO:0000313" key="5">
    <source>
        <dbReference type="Proteomes" id="UP000216433"/>
    </source>
</evidence>
<reference evidence="4 5" key="1">
    <citation type="submission" date="2017-06" db="EMBL/GenBank/DDBJ databases">
        <title>Genome sequencing and assembly of Stenotrophomonas maltophilia DF07.</title>
        <authorList>
            <person name="Iyer R."/>
        </authorList>
    </citation>
    <scope>NUCLEOTIDE SEQUENCE [LARGE SCALE GENOMIC DNA]</scope>
    <source>
        <strain evidence="4 5">DF07</strain>
        <plasmid evidence="2">unnamed1</plasmid>
    </source>
</reference>
<feature type="coiled-coil region" evidence="1">
    <location>
        <begin position="246"/>
        <end position="273"/>
    </location>
</feature>
<keyword evidence="2" id="KW-0614">Plasmid</keyword>
<dbReference type="EMBL" id="NJGC01000009">
    <property type="protein sequence ID" value="PAM71860.1"/>
    <property type="molecule type" value="Genomic_DNA"/>
</dbReference>
<comment type="caution">
    <text evidence="4">The sequence shown here is derived from an EMBL/GenBank/DDBJ whole genome shotgun (WGS) entry which is preliminary data.</text>
</comment>
<name>A0A270NJD8_STEMA</name>
<geneLocation type="plasmid" evidence="2">
    <name>unnamed1</name>
</geneLocation>